<dbReference type="Pfam" id="PF00479">
    <property type="entry name" value="G6PD_N"/>
    <property type="match status" value="1"/>
</dbReference>
<evidence type="ECO:0000256" key="4">
    <source>
        <dbReference type="ARBA" id="ARBA00020444"/>
    </source>
</evidence>
<evidence type="ECO:0000256" key="1">
    <source>
        <dbReference type="ARBA" id="ARBA00004937"/>
    </source>
</evidence>
<evidence type="ECO:0000256" key="8">
    <source>
        <dbReference type="ARBA" id="ARBA00023277"/>
    </source>
</evidence>
<evidence type="ECO:0000256" key="9">
    <source>
        <dbReference type="RuleBase" id="RU362120"/>
    </source>
</evidence>
<comment type="catalytic activity">
    <reaction evidence="9">
        <text>D-glucose 6-phosphate + NADP(+) = 6-phospho-D-glucono-1,5-lactone + NADPH + H(+)</text>
        <dbReference type="Rhea" id="RHEA:15841"/>
        <dbReference type="ChEBI" id="CHEBI:15378"/>
        <dbReference type="ChEBI" id="CHEBI:57783"/>
        <dbReference type="ChEBI" id="CHEBI:57955"/>
        <dbReference type="ChEBI" id="CHEBI:58349"/>
        <dbReference type="ChEBI" id="CHEBI:61548"/>
        <dbReference type="EC" id="1.1.1.49"/>
    </reaction>
</comment>
<dbReference type="GO" id="GO:0005829">
    <property type="term" value="C:cytosol"/>
    <property type="evidence" value="ECO:0007669"/>
    <property type="project" value="TreeGrafter"/>
</dbReference>
<dbReference type="Proteomes" id="UP001212411">
    <property type="component" value="Chromosome 1"/>
</dbReference>
<gene>
    <name evidence="12" type="primary">zwf1</name>
    <name evidence="12" type="ORF">SOMG_01953</name>
</gene>
<dbReference type="EMBL" id="CP115611">
    <property type="protein sequence ID" value="WBW71901.1"/>
    <property type="molecule type" value="Genomic_DNA"/>
</dbReference>
<evidence type="ECO:0000256" key="7">
    <source>
        <dbReference type="ARBA" id="ARBA00023002"/>
    </source>
</evidence>
<accession>A0AAE9WAL3</accession>
<dbReference type="Gene3D" id="3.40.50.720">
    <property type="entry name" value="NAD(P)-binding Rossmann-like Domain"/>
    <property type="match status" value="1"/>
</dbReference>
<dbReference type="PROSITE" id="PS00069">
    <property type="entry name" value="G6P_DEHYDROGENASE"/>
    <property type="match status" value="1"/>
</dbReference>
<comment type="pathway">
    <text evidence="1 9">Carbohydrate degradation; pentose phosphate pathway; D-ribulose 5-phosphate from D-glucose 6-phosphate (oxidative stage): step 1/3.</text>
</comment>
<dbReference type="GO" id="GO:0006006">
    <property type="term" value="P:glucose metabolic process"/>
    <property type="evidence" value="ECO:0007669"/>
    <property type="project" value="UniProtKB-KW"/>
</dbReference>
<feature type="domain" description="Glucose-6-phosphate dehydrogenase NAD-binding" evidence="10">
    <location>
        <begin position="15"/>
        <end position="194"/>
    </location>
</feature>
<dbReference type="InterPro" id="IPR001282">
    <property type="entry name" value="G6P_DH"/>
</dbReference>
<dbReference type="PIRSF" id="PIRSF000110">
    <property type="entry name" value="G6PD"/>
    <property type="match status" value="1"/>
</dbReference>
<dbReference type="RefSeq" id="XP_056036144.1">
    <property type="nucleotide sequence ID" value="XM_056180746.1"/>
</dbReference>
<dbReference type="GO" id="GO:0004345">
    <property type="term" value="F:glucose-6-phosphate dehydrogenase activity"/>
    <property type="evidence" value="ECO:0007669"/>
    <property type="project" value="UniProtKB-EC"/>
</dbReference>
<keyword evidence="5 9" id="KW-0313">Glucose metabolism</keyword>
<proteinExistence type="inferred from homology"/>
<dbReference type="InterPro" id="IPR019796">
    <property type="entry name" value="G6P_DH_AS"/>
</dbReference>
<keyword evidence="6 9" id="KW-0521">NADP</keyword>
<dbReference type="GO" id="GO:0050661">
    <property type="term" value="F:NADP binding"/>
    <property type="evidence" value="ECO:0007669"/>
    <property type="project" value="InterPro"/>
</dbReference>
<dbReference type="InterPro" id="IPR036291">
    <property type="entry name" value="NAD(P)-bd_dom_sf"/>
</dbReference>
<comment type="function">
    <text evidence="9">Catalyzes the rate-limiting step of the oxidative pentose-phosphate pathway, which represents a route for the dissimilation of carbohydrates besides glycolysis.</text>
</comment>
<comment type="similarity">
    <text evidence="2 9">Belongs to the glucose-6-phosphate dehydrogenase family.</text>
</comment>
<dbReference type="NCBIfam" id="TIGR00871">
    <property type="entry name" value="zwf"/>
    <property type="match status" value="1"/>
</dbReference>
<dbReference type="HAMAP" id="MF_00966">
    <property type="entry name" value="G6PD"/>
    <property type="match status" value="1"/>
</dbReference>
<protein>
    <recommendedName>
        <fullName evidence="4 9">Glucose-6-phosphate 1-dehydrogenase</fullName>
        <ecNumber evidence="3 9">1.1.1.49</ecNumber>
    </recommendedName>
</protein>
<dbReference type="InterPro" id="IPR022675">
    <property type="entry name" value="G6P_DH_C"/>
</dbReference>
<dbReference type="FunFam" id="3.30.360.10:FF:000018">
    <property type="entry name" value="Glucose-6-phosphate 1-dehydrogenase"/>
    <property type="match status" value="1"/>
</dbReference>
<dbReference type="KEGG" id="som:SOMG_01953"/>
<keyword evidence="13" id="KW-1185">Reference proteome</keyword>
<evidence type="ECO:0000256" key="5">
    <source>
        <dbReference type="ARBA" id="ARBA00022526"/>
    </source>
</evidence>
<organism evidence="12 13">
    <name type="scientific">Schizosaccharomyces osmophilus</name>
    <dbReference type="NCBI Taxonomy" id="2545709"/>
    <lineage>
        <taxon>Eukaryota</taxon>
        <taxon>Fungi</taxon>
        <taxon>Dikarya</taxon>
        <taxon>Ascomycota</taxon>
        <taxon>Taphrinomycotina</taxon>
        <taxon>Schizosaccharomycetes</taxon>
        <taxon>Schizosaccharomycetales</taxon>
        <taxon>Schizosaccharomycetaceae</taxon>
        <taxon>Schizosaccharomyces</taxon>
    </lineage>
</organism>
<dbReference type="SUPFAM" id="SSF51735">
    <property type="entry name" value="NAD(P)-binding Rossmann-fold domains"/>
    <property type="match status" value="1"/>
</dbReference>
<evidence type="ECO:0000313" key="13">
    <source>
        <dbReference type="Proteomes" id="UP001212411"/>
    </source>
</evidence>
<dbReference type="EC" id="1.1.1.49" evidence="3 9"/>
<dbReference type="InterPro" id="IPR022674">
    <property type="entry name" value="G6P_DH_NAD-bd"/>
</dbReference>
<reference evidence="12 13" key="1">
    <citation type="journal article" date="2023" name="G3 (Bethesda)">
        <title>A high-quality reference genome for the fission yeast Schizosaccharomyces osmophilus.</title>
        <authorList>
            <person name="Jia G.S."/>
            <person name="Zhang W.C."/>
            <person name="Liang Y."/>
            <person name="Liu X.H."/>
            <person name="Rhind N."/>
            <person name="Pidoux A."/>
            <person name="Brysch-Herzberg M."/>
            <person name="Du L.L."/>
        </authorList>
    </citation>
    <scope>NUCLEOTIDE SEQUENCE [LARGE SCALE GENOMIC DNA]</scope>
    <source>
        <strain evidence="12 13">CBS 15793</strain>
    </source>
</reference>
<name>A0AAE9WAL3_9SCHI</name>
<keyword evidence="8 9" id="KW-0119">Carbohydrate metabolism</keyword>
<keyword evidence="7 9" id="KW-0560">Oxidoreductase</keyword>
<sequence>MSSPIQPIKENASMVVFGASGDLAKKKTFPALFSLFKDGRLSSDLVIVGYARSKIEPNDFIERITQFIKIDDNDSETKQKLEQFKKMCTYYRGSYDGVDSFQGLNNHLLEREGDREERNRVFYLALPPDVFVSVSTQLKQQCYPQKGAARLIIEKPFGFDLDSARDLQSKLNPLFDENEIYRIDHYLGKEMVQNLTHLRFCNPVISHLWNKESISNVQITFKEPIGTEGRGGYFDTSTIVRDIVQNHLVQVLSLIAMEPPTSLAAGDLRDAKVQALRRTRLGDLKDVVFGQYVKSKDGKRPGYLDDDTVPEGSKCPTYSAIPFFVDNDRWDGVPFLLKAGKAMDVGKVEVRVQFKPVANGLFKDAHRNELVIRIQPNEAVYFKLDIKQPGISSKPLLTDLDLTYKNRFTNMKLHEAYEALFFDAFAGDQSRFARIDELECAWSLVGPLLEYMEKEKPQPAPYEYGSNGPELLGNFLQKFGYVYDIPDYYEYPVTNLPDDK</sequence>
<dbReference type="AlphaFoldDB" id="A0AAE9WAL3"/>
<evidence type="ECO:0000259" key="11">
    <source>
        <dbReference type="Pfam" id="PF02781"/>
    </source>
</evidence>
<dbReference type="GO" id="GO:0009051">
    <property type="term" value="P:pentose-phosphate shunt, oxidative branch"/>
    <property type="evidence" value="ECO:0007669"/>
    <property type="project" value="TreeGrafter"/>
</dbReference>
<dbReference type="Gene3D" id="3.30.360.10">
    <property type="entry name" value="Dihydrodipicolinate Reductase, domain 2"/>
    <property type="match status" value="1"/>
</dbReference>
<evidence type="ECO:0000256" key="3">
    <source>
        <dbReference type="ARBA" id="ARBA00013019"/>
    </source>
</evidence>
<dbReference type="Pfam" id="PF02781">
    <property type="entry name" value="G6PD_C"/>
    <property type="match status" value="1"/>
</dbReference>
<evidence type="ECO:0000256" key="6">
    <source>
        <dbReference type="ARBA" id="ARBA00022857"/>
    </source>
</evidence>
<evidence type="ECO:0000313" key="12">
    <source>
        <dbReference type="EMBL" id="WBW71901.1"/>
    </source>
</evidence>
<dbReference type="PRINTS" id="PR00079">
    <property type="entry name" value="G6PDHDRGNASE"/>
</dbReference>
<dbReference type="SUPFAM" id="SSF55347">
    <property type="entry name" value="Glyceraldehyde-3-phosphate dehydrogenase-like, C-terminal domain"/>
    <property type="match status" value="1"/>
</dbReference>
<evidence type="ECO:0000259" key="10">
    <source>
        <dbReference type="Pfam" id="PF00479"/>
    </source>
</evidence>
<evidence type="ECO:0000256" key="2">
    <source>
        <dbReference type="ARBA" id="ARBA00009975"/>
    </source>
</evidence>
<dbReference type="PANTHER" id="PTHR23429">
    <property type="entry name" value="GLUCOSE-6-PHOSPHATE 1-DEHYDROGENASE G6PD"/>
    <property type="match status" value="1"/>
</dbReference>
<dbReference type="PANTHER" id="PTHR23429:SF0">
    <property type="entry name" value="GLUCOSE-6-PHOSPHATE 1-DEHYDROGENASE"/>
    <property type="match status" value="1"/>
</dbReference>
<feature type="domain" description="Glucose-6-phosphate dehydrogenase C-terminal" evidence="11">
    <location>
        <begin position="197"/>
        <end position="483"/>
    </location>
</feature>
<dbReference type="GeneID" id="80875435"/>